<reference evidence="2 3" key="1">
    <citation type="submission" date="2022-07" db="EMBL/GenBank/DDBJ databases">
        <title>Genome-wide signatures of adaptation to extreme environments.</title>
        <authorList>
            <person name="Cho C.H."/>
            <person name="Yoon H.S."/>
        </authorList>
    </citation>
    <scope>NUCLEOTIDE SEQUENCE [LARGE SCALE GENOMIC DNA]</scope>
    <source>
        <strain evidence="2 3">DBV 063 E5</strain>
    </source>
</reference>
<dbReference type="AlphaFoldDB" id="A0AAV9IWB4"/>
<organism evidence="2 3">
    <name type="scientific">Cyanidium caldarium</name>
    <name type="common">Red alga</name>
    <dbReference type="NCBI Taxonomy" id="2771"/>
    <lineage>
        <taxon>Eukaryota</taxon>
        <taxon>Rhodophyta</taxon>
        <taxon>Bangiophyceae</taxon>
        <taxon>Cyanidiales</taxon>
        <taxon>Cyanidiaceae</taxon>
        <taxon>Cyanidium</taxon>
    </lineage>
</organism>
<dbReference type="EMBL" id="JANCYW010000008">
    <property type="protein sequence ID" value="KAK4536351.1"/>
    <property type="molecule type" value="Genomic_DNA"/>
</dbReference>
<dbReference type="PANTHER" id="PTHR36142:SF2">
    <property type="entry name" value="METALLO-HYDROLASE_OXIDOREDUCTASE SUPERFAMILY PROTEIN"/>
    <property type="match status" value="1"/>
</dbReference>
<protein>
    <recommendedName>
        <fullName evidence="4">Metallo-beta-lactamase domain-containing protein</fullName>
    </recommendedName>
</protein>
<accession>A0AAV9IWB4</accession>
<feature type="region of interest" description="Disordered" evidence="1">
    <location>
        <begin position="61"/>
        <end position="86"/>
    </location>
</feature>
<dbReference type="Proteomes" id="UP001301350">
    <property type="component" value="Unassembled WGS sequence"/>
</dbReference>
<gene>
    <name evidence="2" type="ORF">CDCA_CDCA08G2376</name>
</gene>
<comment type="caution">
    <text evidence="2">The sequence shown here is derived from an EMBL/GenBank/DDBJ whole genome shotgun (WGS) entry which is preliminary data.</text>
</comment>
<proteinExistence type="predicted"/>
<keyword evidence="3" id="KW-1185">Reference proteome</keyword>
<name>A0AAV9IWB4_CYACA</name>
<evidence type="ECO:0000256" key="1">
    <source>
        <dbReference type="SAM" id="MobiDB-lite"/>
    </source>
</evidence>
<dbReference type="InterPro" id="IPR036866">
    <property type="entry name" value="RibonucZ/Hydroxyglut_hydro"/>
</dbReference>
<evidence type="ECO:0008006" key="4">
    <source>
        <dbReference type="Google" id="ProtNLM"/>
    </source>
</evidence>
<dbReference type="Gene3D" id="3.60.15.10">
    <property type="entry name" value="Ribonuclease Z/Hydroxyacylglutathione hydrolase-like"/>
    <property type="match status" value="1"/>
</dbReference>
<sequence length="407" mass="44745">MFVSVGYGFKRAAPGPFSGGRRGGSGVGASAVSVRGMHRGEWLSHKARPQQLPPESVRRSLEMVQERRQPRSAKAPAPQGAVNRQEASAAPLEALDYATVPRYTSLEGNSSVLEIGSLRVFIDPVLVGPLVFFHPMVFKQRKPSMFVEPAPTPEQTRQRLERQFGPVGCVLLTQSLPDHAHPPTLDCIPRDTEIVAVESARPLLERMRFDRVDFLKEGEASWIYCGPPDQPESEWVEFWAVPGAVVGPPWQAPENGYVIRHWKQGEKRNQRTCLFRMLYEPHGYVNVDFAREVLADTADAAGRLTDVVLTPPLSVYVAGVYPLLSGARAAARLTQTLKPYTVIALRNWEGQQSGLLASLVSARGSLDEFHNAVTAAAARAQCNTRVLVPDAGKPYLLGGKENARDRP</sequence>
<evidence type="ECO:0000313" key="2">
    <source>
        <dbReference type="EMBL" id="KAK4536351.1"/>
    </source>
</evidence>
<evidence type="ECO:0000313" key="3">
    <source>
        <dbReference type="Proteomes" id="UP001301350"/>
    </source>
</evidence>
<dbReference type="PANTHER" id="PTHR36142">
    <property type="entry name" value="METALLO-HYDROLASE/OXIDOREDUCTASE SUPERFAMILY PROTEIN"/>
    <property type="match status" value="1"/>
</dbReference>